<dbReference type="AlphaFoldDB" id="A0A645FL60"/>
<organism evidence="1">
    <name type="scientific">bioreactor metagenome</name>
    <dbReference type="NCBI Taxonomy" id="1076179"/>
    <lineage>
        <taxon>unclassified sequences</taxon>
        <taxon>metagenomes</taxon>
        <taxon>ecological metagenomes</taxon>
    </lineage>
</organism>
<gene>
    <name evidence="1" type="ORF">SDC9_160464</name>
</gene>
<protein>
    <submittedName>
        <fullName evidence="1">Uncharacterized protein</fullName>
    </submittedName>
</protein>
<proteinExistence type="predicted"/>
<name>A0A645FL60_9ZZZZ</name>
<sequence>MIYVNCAAQQDDIINMLENYEGDIKCKYAGKKGIKIAFEVTTEDLDLAINQAKTIIKESKIGKALYFQVVK</sequence>
<evidence type="ECO:0000313" key="1">
    <source>
        <dbReference type="EMBL" id="MPN13144.1"/>
    </source>
</evidence>
<accession>A0A645FL60</accession>
<dbReference type="EMBL" id="VSSQ01059611">
    <property type="protein sequence ID" value="MPN13144.1"/>
    <property type="molecule type" value="Genomic_DNA"/>
</dbReference>
<comment type="caution">
    <text evidence="1">The sequence shown here is derived from an EMBL/GenBank/DDBJ whole genome shotgun (WGS) entry which is preliminary data.</text>
</comment>
<reference evidence="1" key="1">
    <citation type="submission" date="2019-08" db="EMBL/GenBank/DDBJ databases">
        <authorList>
            <person name="Kucharzyk K."/>
            <person name="Murdoch R.W."/>
            <person name="Higgins S."/>
            <person name="Loffler F."/>
        </authorList>
    </citation>
    <scope>NUCLEOTIDE SEQUENCE</scope>
</reference>